<organism evidence="2 3">
    <name type="scientific">Natrinema halophilum</name>
    <dbReference type="NCBI Taxonomy" id="1699371"/>
    <lineage>
        <taxon>Archaea</taxon>
        <taxon>Methanobacteriati</taxon>
        <taxon>Methanobacteriota</taxon>
        <taxon>Stenosarchaea group</taxon>
        <taxon>Halobacteria</taxon>
        <taxon>Halobacteriales</taxon>
        <taxon>Natrialbaceae</taxon>
        <taxon>Natrinema</taxon>
    </lineage>
</organism>
<evidence type="ECO:0000256" key="1">
    <source>
        <dbReference type="SAM" id="MobiDB-lite"/>
    </source>
</evidence>
<protein>
    <submittedName>
        <fullName evidence="2">Uncharacterized protein</fullName>
    </submittedName>
</protein>
<evidence type="ECO:0000313" key="2">
    <source>
        <dbReference type="EMBL" id="QLG49206.1"/>
    </source>
</evidence>
<sequence length="280" mass="29764">MNDRYTLLTVCLVVVAVSVPSGAYSSVSTLESSTDVTSIQQDEDGAYPEMCIPPSPLENISMNASRQKATNLTTKSAVVSSTGNGTTIKEDLITIQSEYIEGSELCFDRLAEETKTMQMQLYDVRFENTSISGPWTDIEFRNGDADVMTVILPGEELLNVLRQTPAGRLLIDGVKDRYNLTSTENTSGRAGTDSQANSSGDSTENTTGQDDGNDGTTVTPTGGIQRTVEAIDAGIEDAIEAFGNTIRGTAETMIALTESTAESNESGSKTPETGATTHLS</sequence>
<evidence type="ECO:0000313" key="3">
    <source>
        <dbReference type="Proteomes" id="UP000509241"/>
    </source>
</evidence>
<feature type="region of interest" description="Disordered" evidence="1">
    <location>
        <begin position="181"/>
        <end position="224"/>
    </location>
</feature>
<feature type="region of interest" description="Disordered" evidence="1">
    <location>
        <begin position="259"/>
        <end position="280"/>
    </location>
</feature>
<dbReference type="RefSeq" id="WP_179260941.1">
    <property type="nucleotide sequence ID" value="NZ_CP058601.1"/>
</dbReference>
<feature type="compositionally biased region" description="Polar residues" evidence="1">
    <location>
        <begin position="181"/>
        <end position="202"/>
    </location>
</feature>
<gene>
    <name evidence="2" type="ORF">HYG82_10220</name>
</gene>
<dbReference type="KEGG" id="haly:HYG82_10220"/>
<dbReference type="OrthoDB" id="178131at2157"/>
<dbReference type="EMBL" id="CP058601">
    <property type="protein sequence ID" value="QLG49206.1"/>
    <property type="molecule type" value="Genomic_DNA"/>
</dbReference>
<accession>A0A7D5GTD0</accession>
<keyword evidence="3" id="KW-1185">Reference proteome</keyword>
<dbReference type="Proteomes" id="UP000509241">
    <property type="component" value="Chromosome"/>
</dbReference>
<reference evidence="2 3" key="1">
    <citation type="submission" date="2020-07" db="EMBL/GenBank/DDBJ databases">
        <authorList>
            <person name="Cui H."/>
        </authorList>
    </citation>
    <scope>NUCLEOTIDE SEQUENCE [LARGE SCALE GENOMIC DNA]</scope>
    <source>
        <strain evidence="2 3">YPL8</strain>
    </source>
</reference>
<feature type="compositionally biased region" description="Low complexity" evidence="1">
    <location>
        <begin position="203"/>
        <end position="219"/>
    </location>
</feature>
<dbReference type="AlphaFoldDB" id="A0A7D5GTD0"/>
<proteinExistence type="predicted"/>
<name>A0A7D5GTD0_9EURY</name>
<dbReference type="GeneID" id="56033669"/>